<feature type="region of interest" description="Disordered" evidence="1">
    <location>
        <begin position="324"/>
        <end position="347"/>
    </location>
</feature>
<evidence type="ECO:0000259" key="2">
    <source>
        <dbReference type="SMART" id="SM00849"/>
    </source>
</evidence>
<dbReference type="InterPro" id="IPR001279">
    <property type="entry name" value="Metallo-B-lactamas"/>
</dbReference>
<evidence type="ECO:0000256" key="1">
    <source>
        <dbReference type="SAM" id="MobiDB-lite"/>
    </source>
</evidence>
<sequence length="347" mass="36760">MTALGDLIGIDDRTVLVVGQELDVAHARPDVGNCVVHRTGSTLVVVDTGVTEAFRAALRAAVDRVRPWSRALVLTTHGHPDHIANNDLADELGVPVAHYVPAPDLGQMRDPALYWVRSFERIAGTAPLPPPAALADTVLSLFRPMRPFGATTRTYEELPLERIRLGSLRFTGWTFAGGAVRVLRTRGHCAGHVVVHLGDCGVLHLSDEGNGPCGAMMDADQLKIQTALGSVARLFEEKEAEVLTDGHTFALRRGAEAVAHLDGLLDQAVALQGAALRLAGEGAVRPSAFATGYGQAVAEVGGGGANPNAMFAAMTAVNQLRELGLRPDSDGPDALWSRPPLRTPGRE</sequence>
<organism evidence="3 4">
    <name type="scientific">Kitasatospora arboriphila</name>
    <dbReference type="NCBI Taxonomy" id="258052"/>
    <lineage>
        <taxon>Bacteria</taxon>
        <taxon>Bacillati</taxon>
        <taxon>Actinomycetota</taxon>
        <taxon>Actinomycetes</taxon>
        <taxon>Kitasatosporales</taxon>
        <taxon>Streptomycetaceae</taxon>
        <taxon>Kitasatospora</taxon>
    </lineage>
</organism>
<dbReference type="EMBL" id="BAAALD010000080">
    <property type="protein sequence ID" value="GAA1110742.1"/>
    <property type="molecule type" value="Genomic_DNA"/>
</dbReference>
<reference evidence="4" key="1">
    <citation type="journal article" date="2019" name="Int. J. Syst. Evol. Microbiol.">
        <title>The Global Catalogue of Microorganisms (GCM) 10K type strain sequencing project: providing services to taxonomists for standard genome sequencing and annotation.</title>
        <authorList>
            <consortium name="The Broad Institute Genomics Platform"/>
            <consortium name="The Broad Institute Genome Sequencing Center for Infectious Disease"/>
            <person name="Wu L."/>
            <person name="Ma J."/>
        </authorList>
    </citation>
    <scope>NUCLEOTIDE SEQUENCE [LARGE SCALE GENOMIC DNA]</scope>
    <source>
        <strain evidence="4">JCM 13002</strain>
    </source>
</reference>
<keyword evidence="4" id="KW-1185">Reference proteome</keyword>
<evidence type="ECO:0000313" key="3">
    <source>
        <dbReference type="EMBL" id="GAA1110742.1"/>
    </source>
</evidence>
<dbReference type="InterPro" id="IPR036866">
    <property type="entry name" value="RibonucZ/Hydroxyglut_hydro"/>
</dbReference>
<name>A0ABP4EL88_9ACTN</name>
<dbReference type="RefSeq" id="WP_344626849.1">
    <property type="nucleotide sequence ID" value="NZ_BAAALD010000080.1"/>
</dbReference>
<dbReference type="SUPFAM" id="SSF56281">
    <property type="entry name" value="Metallo-hydrolase/oxidoreductase"/>
    <property type="match status" value="1"/>
</dbReference>
<dbReference type="SMART" id="SM00849">
    <property type="entry name" value="Lactamase_B"/>
    <property type="match status" value="1"/>
</dbReference>
<evidence type="ECO:0000313" key="4">
    <source>
        <dbReference type="Proteomes" id="UP001499987"/>
    </source>
</evidence>
<feature type="domain" description="Metallo-beta-lactamase" evidence="2">
    <location>
        <begin position="31"/>
        <end position="247"/>
    </location>
</feature>
<protein>
    <recommendedName>
        <fullName evidence="2">Metallo-beta-lactamase domain-containing protein</fullName>
    </recommendedName>
</protein>
<proteinExistence type="predicted"/>
<dbReference type="Gene3D" id="3.60.15.10">
    <property type="entry name" value="Ribonuclease Z/Hydroxyacylglutathione hydrolase-like"/>
    <property type="match status" value="1"/>
</dbReference>
<comment type="caution">
    <text evidence="3">The sequence shown here is derived from an EMBL/GenBank/DDBJ whole genome shotgun (WGS) entry which is preliminary data.</text>
</comment>
<dbReference type="Pfam" id="PF00753">
    <property type="entry name" value="Lactamase_B"/>
    <property type="match status" value="1"/>
</dbReference>
<accession>A0ABP4EL88</accession>
<dbReference type="Proteomes" id="UP001499987">
    <property type="component" value="Unassembled WGS sequence"/>
</dbReference>
<gene>
    <name evidence="3" type="ORF">GCM10009663_60200</name>
</gene>
<dbReference type="CDD" id="cd06262">
    <property type="entry name" value="metallo-hydrolase-like_MBL-fold"/>
    <property type="match status" value="1"/>
</dbReference>